<name>A0A8T0Q8D1_PANVG</name>
<keyword evidence="3" id="KW-1185">Reference proteome</keyword>
<dbReference type="EMBL" id="CM029050">
    <property type="protein sequence ID" value="KAG2569468.1"/>
    <property type="molecule type" value="Genomic_DNA"/>
</dbReference>
<organism evidence="2 3">
    <name type="scientific">Panicum virgatum</name>
    <name type="common">Blackwell switchgrass</name>
    <dbReference type="NCBI Taxonomy" id="38727"/>
    <lineage>
        <taxon>Eukaryota</taxon>
        <taxon>Viridiplantae</taxon>
        <taxon>Streptophyta</taxon>
        <taxon>Embryophyta</taxon>
        <taxon>Tracheophyta</taxon>
        <taxon>Spermatophyta</taxon>
        <taxon>Magnoliopsida</taxon>
        <taxon>Liliopsida</taxon>
        <taxon>Poales</taxon>
        <taxon>Poaceae</taxon>
        <taxon>PACMAD clade</taxon>
        <taxon>Panicoideae</taxon>
        <taxon>Panicodae</taxon>
        <taxon>Paniceae</taxon>
        <taxon>Panicinae</taxon>
        <taxon>Panicum</taxon>
        <taxon>Panicum sect. Hiantes</taxon>
    </lineage>
</organism>
<reference evidence="2" key="1">
    <citation type="submission" date="2020-05" db="EMBL/GenBank/DDBJ databases">
        <title>WGS assembly of Panicum virgatum.</title>
        <authorList>
            <person name="Lovell J.T."/>
            <person name="Jenkins J."/>
            <person name="Shu S."/>
            <person name="Juenger T.E."/>
            <person name="Schmutz J."/>
        </authorList>
    </citation>
    <scope>NUCLEOTIDE SEQUENCE</scope>
    <source>
        <strain evidence="2">AP13</strain>
    </source>
</reference>
<feature type="compositionally biased region" description="Low complexity" evidence="1">
    <location>
        <begin position="68"/>
        <end position="86"/>
    </location>
</feature>
<dbReference type="AlphaFoldDB" id="A0A8T0Q8D1"/>
<feature type="region of interest" description="Disordered" evidence="1">
    <location>
        <begin position="147"/>
        <end position="167"/>
    </location>
</feature>
<evidence type="ECO:0000256" key="1">
    <source>
        <dbReference type="SAM" id="MobiDB-lite"/>
    </source>
</evidence>
<feature type="region of interest" description="Disordered" evidence="1">
    <location>
        <begin position="28"/>
        <end position="124"/>
    </location>
</feature>
<comment type="caution">
    <text evidence="2">The sequence shown here is derived from an EMBL/GenBank/DDBJ whole genome shotgun (WGS) entry which is preliminary data.</text>
</comment>
<proteinExistence type="predicted"/>
<accession>A0A8T0Q8D1</accession>
<dbReference type="Proteomes" id="UP000823388">
    <property type="component" value="Chromosome 7N"/>
</dbReference>
<evidence type="ECO:0000313" key="3">
    <source>
        <dbReference type="Proteomes" id="UP000823388"/>
    </source>
</evidence>
<evidence type="ECO:0000313" key="2">
    <source>
        <dbReference type="EMBL" id="KAG2569468.1"/>
    </source>
</evidence>
<protein>
    <submittedName>
        <fullName evidence="2">Uncharacterized protein</fullName>
    </submittedName>
</protein>
<gene>
    <name evidence="2" type="ORF">PVAP13_7NG394820</name>
</gene>
<feature type="compositionally biased region" description="Basic residues" evidence="1">
    <location>
        <begin position="94"/>
        <end position="112"/>
    </location>
</feature>
<sequence>MDGESKAEDKPGGEPGTEIAAQVACRRMHERQPGGHAAIAAALPSYRPQPPLVSSVTAPARPSLSVGRSPPAAAPPRARVASCSPRPAHPFRSAPRRPHTRTSAHGRRHQIRWKTQGPARRPARQPRLLLAMVLPPPTYGAVVAAPCATTTSQPPPRPAPDGALRGA</sequence>